<gene>
    <name evidence="2" type="ORF">DEALK_17940</name>
</gene>
<dbReference type="GO" id="GO:0003700">
    <property type="term" value="F:DNA-binding transcription factor activity"/>
    <property type="evidence" value="ECO:0007669"/>
    <property type="project" value="InterPro"/>
</dbReference>
<dbReference type="InterPro" id="IPR000835">
    <property type="entry name" value="HTH_MarR-typ"/>
</dbReference>
<organism evidence="2 3">
    <name type="scientific">Dehalogenimonas alkenigignens</name>
    <dbReference type="NCBI Taxonomy" id="1217799"/>
    <lineage>
        <taxon>Bacteria</taxon>
        <taxon>Bacillati</taxon>
        <taxon>Chloroflexota</taxon>
        <taxon>Dehalococcoidia</taxon>
        <taxon>Dehalococcoidales</taxon>
        <taxon>Dehalococcoidaceae</taxon>
        <taxon>Dehalogenimonas</taxon>
    </lineage>
</organism>
<reference evidence="2 3" key="1">
    <citation type="submission" date="2015-06" db="EMBL/GenBank/DDBJ databases">
        <title>Genome sequence of the organohalide-respiring Dehalogenimonas alkenigignens type strain (IP3-3T).</title>
        <authorList>
            <person name="Key T.A."/>
            <person name="Richmond D.P."/>
            <person name="Bowman K.S."/>
            <person name="Cho Y.-J."/>
            <person name="Chun J."/>
            <person name="da Costa M.S."/>
            <person name="Rainey F.A."/>
            <person name="Moe W.M."/>
        </authorList>
    </citation>
    <scope>NUCLEOTIDE SEQUENCE [LARGE SCALE GENOMIC DNA]</scope>
    <source>
        <strain evidence="2 3">IP3-3</strain>
    </source>
</reference>
<feature type="domain" description="HTH marR-type" evidence="1">
    <location>
        <begin position="1"/>
        <end position="140"/>
    </location>
</feature>
<dbReference type="PANTHER" id="PTHR33164">
    <property type="entry name" value="TRANSCRIPTIONAL REGULATOR, MARR FAMILY"/>
    <property type="match status" value="1"/>
</dbReference>
<comment type="caution">
    <text evidence="2">The sequence shown here is derived from an EMBL/GenBank/DDBJ whole genome shotgun (WGS) entry which is preliminary data.</text>
</comment>
<dbReference type="AlphaFoldDB" id="A0A0W0GKA2"/>
<dbReference type="RefSeq" id="WP_058439862.1">
    <property type="nucleotide sequence ID" value="NZ_KQ758903.1"/>
</dbReference>
<accession>A0A0W0GKA2</accession>
<dbReference type="Pfam" id="PF01047">
    <property type="entry name" value="MarR"/>
    <property type="match status" value="1"/>
</dbReference>
<dbReference type="SMART" id="SM00347">
    <property type="entry name" value="HTH_MARR"/>
    <property type="match status" value="1"/>
</dbReference>
<evidence type="ECO:0000259" key="1">
    <source>
        <dbReference type="PROSITE" id="PS50995"/>
    </source>
</evidence>
<dbReference type="InterPro" id="IPR039422">
    <property type="entry name" value="MarR/SlyA-like"/>
</dbReference>
<keyword evidence="3" id="KW-1185">Reference proteome</keyword>
<dbReference type="Gene3D" id="1.10.10.10">
    <property type="entry name" value="Winged helix-like DNA-binding domain superfamily/Winged helix DNA-binding domain"/>
    <property type="match status" value="1"/>
</dbReference>
<evidence type="ECO:0000313" key="3">
    <source>
        <dbReference type="Proteomes" id="UP000053947"/>
    </source>
</evidence>
<dbReference type="PROSITE" id="PS50995">
    <property type="entry name" value="HTH_MARR_2"/>
    <property type="match status" value="1"/>
</dbReference>
<dbReference type="SUPFAM" id="SSF46785">
    <property type="entry name" value="Winged helix' DNA-binding domain"/>
    <property type="match status" value="1"/>
</dbReference>
<dbReference type="OrthoDB" id="9799747at2"/>
<dbReference type="InterPro" id="IPR036390">
    <property type="entry name" value="WH_DNA-bd_sf"/>
</dbReference>
<dbReference type="GO" id="GO:0006950">
    <property type="term" value="P:response to stress"/>
    <property type="evidence" value="ECO:0007669"/>
    <property type="project" value="TreeGrafter"/>
</dbReference>
<dbReference type="STRING" id="1217799.DEALK_17940"/>
<dbReference type="InterPro" id="IPR036388">
    <property type="entry name" value="WH-like_DNA-bd_sf"/>
</dbReference>
<dbReference type="EMBL" id="LFDV01000002">
    <property type="protein sequence ID" value="KTB48947.1"/>
    <property type="molecule type" value="Genomic_DNA"/>
</dbReference>
<name>A0A0W0GKA2_9CHLR</name>
<sequence>MEDRERQIEQLMEKLHSLKRLMTPESHGPGCHQELAPSQWLVLHLVSHQEGIGIKDLASQLGITSSAATQVVNGLVNKGFLVRQASPDDRRALCLSLPEEGRRRVEAAKKQRLERIASIFKVLSEEELRTFIDLADRVCSRNHLKE</sequence>
<protein>
    <submittedName>
        <fullName evidence="2">Transcriptional regulator</fullName>
    </submittedName>
</protein>
<dbReference type="PANTHER" id="PTHR33164:SF43">
    <property type="entry name" value="HTH-TYPE TRANSCRIPTIONAL REPRESSOR YETL"/>
    <property type="match status" value="1"/>
</dbReference>
<evidence type="ECO:0000313" key="2">
    <source>
        <dbReference type="EMBL" id="KTB48947.1"/>
    </source>
</evidence>
<proteinExistence type="predicted"/>
<dbReference type="Proteomes" id="UP000053947">
    <property type="component" value="Unassembled WGS sequence"/>
</dbReference>
<dbReference type="PRINTS" id="PR00598">
    <property type="entry name" value="HTHMARR"/>
</dbReference>